<keyword evidence="2" id="KW-1185">Reference proteome</keyword>
<protein>
    <recommendedName>
        <fullName evidence="3">Reductive dehalogenase subunit A</fullName>
    </recommendedName>
</protein>
<dbReference type="EMBL" id="JAQLOI010000003">
    <property type="protein sequence ID" value="MDB1125175.1"/>
    <property type="molecule type" value="Genomic_DNA"/>
</dbReference>
<accession>A0ABT4YUY7</accession>
<organism evidence="1 2">
    <name type="scientific">Vibrio algarum</name>
    <dbReference type="NCBI Taxonomy" id="3020714"/>
    <lineage>
        <taxon>Bacteria</taxon>
        <taxon>Pseudomonadati</taxon>
        <taxon>Pseudomonadota</taxon>
        <taxon>Gammaproteobacteria</taxon>
        <taxon>Vibrionales</taxon>
        <taxon>Vibrionaceae</taxon>
        <taxon>Vibrio</taxon>
    </lineage>
</organism>
<evidence type="ECO:0000313" key="1">
    <source>
        <dbReference type="EMBL" id="MDB1125175.1"/>
    </source>
</evidence>
<reference evidence="1 2" key="1">
    <citation type="submission" date="2023-01" db="EMBL/GenBank/DDBJ databases">
        <title>Vibrio sp. KJ40-1 sp.nov, isolated from marine algae.</title>
        <authorList>
            <person name="Butt M."/>
            <person name="Kim J.M.J."/>
            <person name="Jeon C.O.C."/>
        </authorList>
    </citation>
    <scope>NUCLEOTIDE SEQUENCE [LARGE SCALE GENOMIC DNA]</scope>
    <source>
        <strain evidence="1 2">KJ40-1</strain>
    </source>
</reference>
<evidence type="ECO:0008006" key="3">
    <source>
        <dbReference type="Google" id="ProtNLM"/>
    </source>
</evidence>
<dbReference type="Proteomes" id="UP001210678">
    <property type="component" value="Unassembled WGS sequence"/>
</dbReference>
<dbReference type="RefSeq" id="WP_272138639.1">
    <property type="nucleotide sequence ID" value="NZ_JAQLOI010000003.1"/>
</dbReference>
<sequence>MLGEDPDCSRCQAVCPFTKFDEAVVHDLVRMSIAKTPGLNNTIRKLDDVFGYGNEPSGSTSPWDVDPMDIPLFGLDKSRS</sequence>
<name>A0ABT4YUY7_9VIBR</name>
<gene>
    <name evidence="1" type="ORF">PGX00_16615</name>
</gene>
<evidence type="ECO:0000313" key="2">
    <source>
        <dbReference type="Proteomes" id="UP001210678"/>
    </source>
</evidence>
<comment type="caution">
    <text evidence="1">The sequence shown here is derived from an EMBL/GenBank/DDBJ whole genome shotgun (WGS) entry which is preliminary data.</text>
</comment>
<proteinExistence type="predicted"/>